<dbReference type="AlphaFoldDB" id="A0A3A8KRG0"/>
<accession>A0A3A8KRG0</accession>
<dbReference type="SMART" id="SM00487">
    <property type="entry name" value="DEXDc"/>
    <property type="match status" value="1"/>
</dbReference>
<gene>
    <name evidence="2" type="ORF">D7X32_03870</name>
</gene>
<dbReference type="InterPro" id="IPR014001">
    <property type="entry name" value="Helicase_ATP-bd"/>
</dbReference>
<dbReference type="SUPFAM" id="SSF52540">
    <property type="entry name" value="P-loop containing nucleoside triphosphate hydrolases"/>
    <property type="match status" value="1"/>
</dbReference>
<dbReference type="GO" id="GO:0005524">
    <property type="term" value="F:ATP binding"/>
    <property type="evidence" value="ECO:0007669"/>
    <property type="project" value="UniProtKB-KW"/>
</dbReference>
<keyword evidence="2" id="KW-0540">Nuclease</keyword>
<dbReference type="PANTHER" id="PTHR42927">
    <property type="entry name" value="HELICASE SUPERFAMILY 1 AND 2 DOMAIN-CONTAINING PROTEIN"/>
    <property type="match status" value="1"/>
</dbReference>
<dbReference type="EMBL" id="RAWE01000008">
    <property type="protein sequence ID" value="RKH06765.1"/>
    <property type="molecule type" value="Genomic_DNA"/>
</dbReference>
<evidence type="ECO:0000313" key="3">
    <source>
        <dbReference type="Proteomes" id="UP000268313"/>
    </source>
</evidence>
<dbReference type="GO" id="GO:0003677">
    <property type="term" value="F:DNA binding"/>
    <property type="evidence" value="ECO:0007669"/>
    <property type="project" value="UniProtKB-KW"/>
</dbReference>
<evidence type="ECO:0000259" key="1">
    <source>
        <dbReference type="SMART" id="SM00487"/>
    </source>
</evidence>
<organism evidence="2 3">
    <name type="scientific">Corallococcus carmarthensis</name>
    <dbReference type="NCBI Taxonomy" id="2316728"/>
    <lineage>
        <taxon>Bacteria</taxon>
        <taxon>Pseudomonadati</taxon>
        <taxon>Myxococcota</taxon>
        <taxon>Myxococcia</taxon>
        <taxon>Myxococcales</taxon>
        <taxon>Cystobacterineae</taxon>
        <taxon>Myxococcaceae</taxon>
        <taxon>Corallococcus</taxon>
    </lineage>
</organism>
<sequence length="1044" mass="116203">MSLHKEISFESEICAHLASHGWLHADEDASDYDRPRALFPPDVVAWVQATQPQAWETLTKNHGSNAGETLLNRLRDQLNQRGTLDVLRHGIELLGLKQPLKLAEFKPALAINPDILARYEANRLRVVRQVRYSVHNENSIDLVLFLNGVPVATAELKTDFTQSVTDAIDQYRFDRLPHPKGQATEPLLSFPSGALVHFAVSNSEVHMVTRLEGPATGFLPFNQGDDGGAGNPVNRSGGHRTAYLWEQVWARESWLEILGRYLIAQRDPKKQITRLLFPRYHQLDVTRRLQAAVLTDGPGTKYLVQHSAGSGKTNSIAWTAHFLAELHDAQHKKVFDTVLVVSDRNVIDSQLQEAIFGFERTTGVVATITNQDGSKSGKLAEALSGKKKIVVCTIQTFPFAIEEVRRLAATQGKHFAVIADEAHSSQTGEAASKLKAVLCPAELAELNDGGEVSSEDLLTAQMASRANDSGITFVAFTATPKSKTMEIFGTRPDPSRKPAPDNIPVPFHVYSMRQAIEEKFILDVLKNYTPYSLAFKLAHEGKEVDEKEVEKSAALKRIMGWVRLHPYNIAEKVRVVVEHYRAHVAPLLEGQAKAMVVVASRLEAVRWQLAIEKYIQERGYKMGTLVAFSGEVMDEESGPEPFTENSKALNPHLKGRDIREAFKGGEYQVLLVANKFQTGFDQPLLCGMYVDKRLAGIQAVQTLSRLNRAHPGKDTTYIVDFINDAADILTAFKTYYTTAELSATTDPNVVFNLRAKLDGAGHYDDFEVERVVEAELNPKARQSDLVKAIEPVVDRLMKRFKAAQAAFRAANERSDAKARKDAKAELDALALFKSDMGAFLRLYTFLSQIFDYGSTAIEKRAIFYKRLLPLLEFGREREDIDLSKVRLTHYTLRGQAKVPLQLSVGEKPTLFPATEAGGGSVQEKERARLKEIIEKVNTLFEGELSDQDKLVYVNSVLLGKLLESTTLAQQAANNTKEQFANSPDLREEIMSAIIDALDAHALMSKQALDSESVRNGIKDILLNHAMLWEALRSKVRTGGEAPQR</sequence>
<dbReference type="GO" id="GO:0009307">
    <property type="term" value="P:DNA restriction-modification system"/>
    <property type="evidence" value="ECO:0007669"/>
    <property type="project" value="UniProtKB-KW"/>
</dbReference>
<dbReference type="InterPro" id="IPR055180">
    <property type="entry name" value="HsdR_RecA-like_helicase_dom_2"/>
</dbReference>
<dbReference type="Gene3D" id="3.40.50.300">
    <property type="entry name" value="P-loop containing nucleotide triphosphate hydrolases"/>
    <property type="match status" value="2"/>
</dbReference>
<dbReference type="PANTHER" id="PTHR42927:SF1">
    <property type="entry name" value="HELICASE SUPERFAMILY 1 AND 2 DOMAIN-CONTAINING PROTEIN"/>
    <property type="match status" value="1"/>
</dbReference>
<keyword evidence="2" id="KW-0255">Endonuclease</keyword>
<comment type="caution">
    <text evidence="2">The sequence shown here is derived from an EMBL/GenBank/DDBJ whole genome shotgun (WGS) entry which is preliminary data.</text>
</comment>
<name>A0A3A8KRG0_9BACT</name>
<dbReference type="RefSeq" id="WP_120601136.1">
    <property type="nucleotide sequence ID" value="NZ_RAWE01000008.1"/>
</dbReference>
<dbReference type="Gene3D" id="3.90.1570.50">
    <property type="match status" value="1"/>
</dbReference>
<protein>
    <submittedName>
        <fullName evidence="2">Type I restriction endonuclease subunit R</fullName>
    </submittedName>
</protein>
<dbReference type="InterPro" id="IPR007409">
    <property type="entry name" value="Restrct_endonuc_type1_HsdR_N"/>
</dbReference>
<dbReference type="GO" id="GO:0009035">
    <property type="term" value="F:type I site-specific deoxyribonuclease activity"/>
    <property type="evidence" value="ECO:0007669"/>
    <property type="project" value="UniProtKB-EC"/>
</dbReference>
<dbReference type="Pfam" id="PF04313">
    <property type="entry name" value="HSDR_N"/>
    <property type="match status" value="1"/>
</dbReference>
<proteinExistence type="predicted"/>
<reference evidence="3" key="1">
    <citation type="submission" date="2018-09" db="EMBL/GenBank/DDBJ databases">
        <authorList>
            <person name="Livingstone P.G."/>
            <person name="Whitworth D.E."/>
        </authorList>
    </citation>
    <scope>NUCLEOTIDE SEQUENCE [LARGE SCALE GENOMIC DNA]</scope>
    <source>
        <strain evidence="3">CA043D</strain>
    </source>
</reference>
<dbReference type="Pfam" id="PF18766">
    <property type="entry name" value="SWI2_SNF2"/>
    <property type="match status" value="1"/>
</dbReference>
<dbReference type="OrthoDB" id="9758243at2"/>
<keyword evidence="2" id="KW-0378">Hydrolase</keyword>
<dbReference type="InterPro" id="IPR040980">
    <property type="entry name" value="SWI2_SNF2"/>
</dbReference>
<keyword evidence="3" id="KW-1185">Reference proteome</keyword>
<feature type="domain" description="Helicase ATP-binding" evidence="1">
    <location>
        <begin position="274"/>
        <end position="510"/>
    </location>
</feature>
<dbReference type="InterPro" id="IPR027417">
    <property type="entry name" value="P-loop_NTPase"/>
</dbReference>
<evidence type="ECO:0000313" key="2">
    <source>
        <dbReference type="EMBL" id="RKH06765.1"/>
    </source>
</evidence>
<dbReference type="Pfam" id="PF22679">
    <property type="entry name" value="T1R_D3-like"/>
    <property type="match status" value="1"/>
</dbReference>
<dbReference type="Proteomes" id="UP000268313">
    <property type="component" value="Unassembled WGS sequence"/>
</dbReference>